<dbReference type="KEGG" id="rht:NT26_1591"/>
<evidence type="ECO:0000256" key="1">
    <source>
        <dbReference type="SAM" id="MobiDB-lite"/>
    </source>
</evidence>
<feature type="region of interest" description="Disordered" evidence="1">
    <location>
        <begin position="25"/>
        <end position="70"/>
    </location>
</feature>
<dbReference type="EMBL" id="FO082820">
    <property type="protein sequence ID" value="CCF19315.1"/>
    <property type="molecule type" value="Genomic_DNA"/>
</dbReference>
<dbReference type="Proteomes" id="UP000010792">
    <property type="component" value="Chromosome"/>
</dbReference>
<name>L0NE24_9HYPH</name>
<keyword evidence="3" id="KW-1185">Reference proteome</keyword>
<sequence>MELEKNSACRGRIRQALFAGLAVEEEAPVSGGTRGGGAPPNGEIANQTDRGKACSERMRHRIRNTLYADG</sequence>
<evidence type="ECO:0000313" key="3">
    <source>
        <dbReference type="Proteomes" id="UP000010792"/>
    </source>
</evidence>
<organism evidence="2 3">
    <name type="scientific">Pseudorhizobium banfieldiae</name>
    <dbReference type="NCBI Taxonomy" id="1125847"/>
    <lineage>
        <taxon>Bacteria</taxon>
        <taxon>Pseudomonadati</taxon>
        <taxon>Pseudomonadota</taxon>
        <taxon>Alphaproteobacteria</taxon>
        <taxon>Hyphomicrobiales</taxon>
        <taxon>Rhizobiaceae</taxon>
        <taxon>Rhizobium/Agrobacterium group</taxon>
        <taxon>Pseudorhizobium</taxon>
    </lineage>
</organism>
<evidence type="ECO:0000313" key="2">
    <source>
        <dbReference type="EMBL" id="CCF19315.1"/>
    </source>
</evidence>
<proteinExistence type="predicted"/>
<accession>L0NE24</accession>
<gene>
    <name evidence="2" type="ORF">NT26_1591</name>
</gene>
<dbReference type="AlphaFoldDB" id="L0NE24"/>
<reference evidence="2 3" key="1">
    <citation type="journal article" date="2013" name="Genome Biol. Evol.">
        <title>Life in an arsenic-containing gold mine: genome and physiology of the autotrophic arsenite-oxidizing bacterium rhizobium sp. NT-26.</title>
        <authorList>
            <person name="Andres J."/>
            <person name="Arsene-Ploetze F."/>
            <person name="Barbe V."/>
            <person name="Brochier-Armanet C."/>
            <person name="Cleiss-Arnold J."/>
            <person name="Coppee J.Y."/>
            <person name="Dillies M.A."/>
            <person name="Geist"/>
            <person name="L"/>
            <person name="Joublin A."/>
            <person name="Koechler S."/>
            <person name="Lassalle F."/>
            <person name="Marchal M."/>
            <person name="Medigue C."/>
            <person name="Muller D."/>
            <person name="Nesme X."/>
            <person name="Plewniak F."/>
            <person name="Proux C."/>
            <person name="Ramirez-Bahena M.H."/>
            <person name="Schenowitz C."/>
            <person name="Sismeiro O."/>
            <person name="Vallenet D."/>
            <person name="Santini J.M."/>
            <person name="Bertin P.N."/>
        </authorList>
    </citation>
    <scope>NUCLEOTIDE SEQUENCE [LARGE SCALE GENOMIC DNA]</scope>
    <source>
        <strain evidence="2 3">NT-26</strain>
    </source>
</reference>
<protein>
    <submittedName>
        <fullName evidence="2">Uncharacterized protein</fullName>
    </submittedName>
</protein>